<accession>A0AAE0MJY9</accession>
<dbReference type="InterPro" id="IPR011009">
    <property type="entry name" value="Kinase-like_dom_sf"/>
</dbReference>
<dbReference type="Gene3D" id="3.90.1200.10">
    <property type="match status" value="1"/>
</dbReference>
<dbReference type="SUPFAM" id="SSF56112">
    <property type="entry name" value="Protein kinase-like (PK-like)"/>
    <property type="match status" value="1"/>
</dbReference>
<name>A0AAE0MJY9_9PEZI</name>
<gene>
    <name evidence="2" type="ORF">B0T19DRAFT_139757</name>
</gene>
<dbReference type="InterPro" id="IPR002575">
    <property type="entry name" value="Aminoglycoside_PTrfase"/>
</dbReference>
<proteinExistence type="predicted"/>
<dbReference type="AlphaFoldDB" id="A0AAE0MJY9"/>
<dbReference type="Gene3D" id="3.30.200.20">
    <property type="entry name" value="Phosphorylase Kinase, domain 1"/>
    <property type="match status" value="1"/>
</dbReference>
<protein>
    <submittedName>
        <fullName evidence="2">Kinase-like domain-containing protein</fullName>
    </submittedName>
</protein>
<dbReference type="GO" id="GO:0016301">
    <property type="term" value="F:kinase activity"/>
    <property type="evidence" value="ECO:0007669"/>
    <property type="project" value="UniProtKB-KW"/>
</dbReference>
<keyword evidence="2" id="KW-0418">Kinase</keyword>
<dbReference type="Pfam" id="PF01636">
    <property type="entry name" value="APH"/>
    <property type="match status" value="1"/>
</dbReference>
<reference evidence="2" key="1">
    <citation type="journal article" date="2023" name="Mol. Phylogenet. Evol.">
        <title>Genome-scale phylogeny and comparative genomics of the fungal order Sordariales.</title>
        <authorList>
            <person name="Hensen N."/>
            <person name="Bonometti L."/>
            <person name="Westerberg I."/>
            <person name="Brannstrom I.O."/>
            <person name="Guillou S."/>
            <person name="Cros-Aarteil S."/>
            <person name="Calhoun S."/>
            <person name="Haridas S."/>
            <person name="Kuo A."/>
            <person name="Mondo S."/>
            <person name="Pangilinan J."/>
            <person name="Riley R."/>
            <person name="LaButti K."/>
            <person name="Andreopoulos B."/>
            <person name="Lipzen A."/>
            <person name="Chen C."/>
            <person name="Yan M."/>
            <person name="Daum C."/>
            <person name="Ng V."/>
            <person name="Clum A."/>
            <person name="Steindorff A."/>
            <person name="Ohm R.A."/>
            <person name="Martin F."/>
            <person name="Silar P."/>
            <person name="Natvig D.O."/>
            <person name="Lalanne C."/>
            <person name="Gautier V."/>
            <person name="Ament-Velasquez S.L."/>
            <person name="Kruys A."/>
            <person name="Hutchinson M.I."/>
            <person name="Powell A.J."/>
            <person name="Barry K."/>
            <person name="Miller A.N."/>
            <person name="Grigoriev I.V."/>
            <person name="Debuchy R."/>
            <person name="Gladieux P."/>
            <person name="Hiltunen Thoren M."/>
            <person name="Johannesson H."/>
        </authorList>
    </citation>
    <scope>NUCLEOTIDE SEQUENCE</scope>
    <source>
        <strain evidence="2">SMH4131-1</strain>
    </source>
</reference>
<evidence type="ECO:0000313" key="2">
    <source>
        <dbReference type="EMBL" id="KAK3333874.1"/>
    </source>
</evidence>
<evidence type="ECO:0000313" key="3">
    <source>
        <dbReference type="Proteomes" id="UP001286456"/>
    </source>
</evidence>
<evidence type="ECO:0000259" key="1">
    <source>
        <dbReference type="Pfam" id="PF01636"/>
    </source>
</evidence>
<dbReference type="Proteomes" id="UP001286456">
    <property type="component" value="Unassembled WGS sequence"/>
</dbReference>
<dbReference type="EMBL" id="JAUEPO010000002">
    <property type="protein sequence ID" value="KAK3333874.1"/>
    <property type="molecule type" value="Genomic_DNA"/>
</dbReference>
<keyword evidence="2" id="KW-0808">Transferase</keyword>
<organism evidence="2 3">
    <name type="scientific">Cercophora scortea</name>
    <dbReference type="NCBI Taxonomy" id="314031"/>
    <lineage>
        <taxon>Eukaryota</taxon>
        <taxon>Fungi</taxon>
        <taxon>Dikarya</taxon>
        <taxon>Ascomycota</taxon>
        <taxon>Pezizomycotina</taxon>
        <taxon>Sordariomycetes</taxon>
        <taxon>Sordariomycetidae</taxon>
        <taxon>Sordariales</taxon>
        <taxon>Lasiosphaeriaceae</taxon>
        <taxon>Cercophora</taxon>
    </lineage>
</organism>
<comment type="caution">
    <text evidence="2">The sequence shown here is derived from an EMBL/GenBank/DDBJ whole genome shotgun (WGS) entry which is preliminary data.</text>
</comment>
<reference evidence="2" key="2">
    <citation type="submission" date="2023-06" db="EMBL/GenBank/DDBJ databases">
        <authorList>
            <consortium name="Lawrence Berkeley National Laboratory"/>
            <person name="Haridas S."/>
            <person name="Hensen N."/>
            <person name="Bonometti L."/>
            <person name="Westerberg I."/>
            <person name="Brannstrom I.O."/>
            <person name="Guillou S."/>
            <person name="Cros-Aarteil S."/>
            <person name="Calhoun S."/>
            <person name="Kuo A."/>
            <person name="Mondo S."/>
            <person name="Pangilinan J."/>
            <person name="Riley R."/>
            <person name="Labutti K."/>
            <person name="Andreopoulos B."/>
            <person name="Lipzen A."/>
            <person name="Chen C."/>
            <person name="Yanf M."/>
            <person name="Daum C."/>
            <person name="Ng V."/>
            <person name="Clum A."/>
            <person name="Steindorff A."/>
            <person name="Ohm R."/>
            <person name="Martin F."/>
            <person name="Silar P."/>
            <person name="Natvig D."/>
            <person name="Lalanne C."/>
            <person name="Gautier V."/>
            <person name="Ament-Velasquez S.L."/>
            <person name="Kruys A."/>
            <person name="Hutchinson M.I."/>
            <person name="Powell A.J."/>
            <person name="Barry K."/>
            <person name="Miller A.N."/>
            <person name="Grigoriev I.V."/>
            <person name="Debuchy R."/>
            <person name="Gladieux P."/>
            <person name="Thoren M.H."/>
            <person name="Johannesson H."/>
        </authorList>
    </citation>
    <scope>NUCLEOTIDE SEQUENCE</scope>
    <source>
        <strain evidence="2">SMH4131-1</strain>
    </source>
</reference>
<feature type="domain" description="Aminoglycoside phosphotransferase" evidence="1">
    <location>
        <begin position="63"/>
        <end position="278"/>
    </location>
</feature>
<keyword evidence="3" id="KW-1185">Reference proteome</keyword>
<sequence>MALPDDNNTQVSQHVQAELDNTRYACSSLEVLTGGTANFIFKGLLTEPLDDGTQEIAIKHGKGFVATQPGFQLTTDRCRVEKECLDALSRLPPTSRGCLVRTPKLYSFNAETNTQLQEYLGGSVDLKTYALKHFSDGRDESRKPSCGDIGQGLGAWLRSFHSWATLPEQSAFKEVVKSNKALQSLKHMVNYSYLVSTVDNFPSILGGARETFELVKKMAADELENSEQVQIIHGDFWTGNAILPDQPWTKDSQTSVFIIDWEMCQLGVRPLDLGQMIAELYELFLFKGIEEGKWLIEGFASGYGYVDDDFAFRTAIHVGTHLVCWGSRVPGWGSESQIQHVVQRGMELIQRAWAKDRAWFDAGDLACLFHKP</sequence>